<accession>A0A117NHD0</accession>
<evidence type="ECO:0000313" key="2">
    <source>
        <dbReference type="EMBL" id="KUM48155.1"/>
    </source>
</evidence>
<feature type="chain" id="PRO_5007152036" evidence="1">
    <location>
        <begin position="44"/>
        <end position="65"/>
    </location>
</feature>
<protein>
    <submittedName>
        <fullName evidence="2">Uncharacterized protein</fullName>
    </submittedName>
</protein>
<geneLocation type="mitochondrion" evidence="2"/>
<proteinExistence type="predicted"/>
<comment type="caution">
    <text evidence="2">The sequence shown here is derived from an EMBL/GenBank/DDBJ whole genome shotgun (WGS) entry which is preliminary data.</text>
</comment>
<dbReference type="EMBL" id="LKAM01000006">
    <property type="protein sequence ID" value="KUM48155.1"/>
    <property type="molecule type" value="Genomic_DNA"/>
</dbReference>
<feature type="signal peptide" evidence="1">
    <location>
        <begin position="1"/>
        <end position="43"/>
    </location>
</feature>
<name>A0A117NHD0_PICGL</name>
<keyword evidence="2" id="KW-0496">Mitochondrion</keyword>
<keyword evidence="1" id="KW-0732">Signal</keyword>
<evidence type="ECO:0000256" key="1">
    <source>
        <dbReference type="SAM" id="SignalP"/>
    </source>
</evidence>
<reference evidence="2" key="1">
    <citation type="journal article" date="2015" name="Genome Biol. Evol.">
        <title>Organellar Genomes of White Spruce (Picea glauca): Assembly and Annotation.</title>
        <authorList>
            <person name="Jackman S.D."/>
            <person name="Warren R.L."/>
            <person name="Gibb E.A."/>
            <person name="Vandervalk B.P."/>
            <person name="Mohamadi H."/>
            <person name="Chu J."/>
            <person name="Raymond A."/>
            <person name="Pleasance S."/>
            <person name="Coope R."/>
            <person name="Wildung M.R."/>
            <person name="Ritland C.E."/>
            <person name="Bousquet J."/>
            <person name="Jones S.J."/>
            <person name="Bohlmann J."/>
            <person name="Birol I."/>
        </authorList>
    </citation>
    <scope>NUCLEOTIDE SEQUENCE [LARGE SCALE GENOMIC DNA]</scope>
    <source>
        <tissue evidence="2">Flushing bud</tissue>
    </source>
</reference>
<gene>
    <name evidence="2" type="ORF">ABT39_MTgene5151</name>
</gene>
<organism evidence="2">
    <name type="scientific">Picea glauca</name>
    <name type="common">White spruce</name>
    <name type="synonym">Pinus glauca</name>
    <dbReference type="NCBI Taxonomy" id="3330"/>
    <lineage>
        <taxon>Eukaryota</taxon>
        <taxon>Viridiplantae</taxon>
        <taxon>Streptophyta</taxon>
        <taxon>Embryophyta</taxon>
        <taxon>Tracheophyta</taxon>
        <taxon>Spermatophyta</taxon>
        <taxon>Pinopsida</taxon>
        <taxon>Pinidae</taxon>
        <taxon>Conifers I</taxon>
        <taxon>Pinales</taxon>
        <taxon>Pinaceae</taxon>
        <taxon>Picea</taxon>
    </lineage>
</organism>
<dbReference type="AlphaFoldDB" id="A0A117NHD0"/>
<sequence>MISCMSGNSFHPFILIHPISRLSKRVLLLLLLLQLRIRKQVLWKPVCLPPTRPTAPPFIVSPSTL</sequence>